<keyword evidence="4" id="KW-0808">Transferase</keyword>
<evidence type="ECO:0000259" key="2">
    <source>
        <dbReference type="Pfam" id="PF13871"/>
    </source>
</evidence>
<dbReference type="Pfam" id="PF13871">
    <property type="entry name" value="Helicase_C_4"/>
    <property type="match status" value="1"/>
</dbReference>
<dbReference type="SUPFAM" id="SSF53335">
    <property type="entry name" value="S-adenosyl-L-methionine-dependent methyltransferases"/>
    <property type="match status" value="1"/>
</dbReference>
<comment type="caution">
    <text evidence="4">The sequence shown here is derived from an EMBL/GenBank/DDBJ whole genome shotgun (WGS) entry which is preliminary data.</text>
</comment>
<gene>
    <name evidence="4" type="ORF">D2V04_02570</name>
</gene>
<organism evidence="4 5">
    <name type="scientific">Pelagerythrobacter aerophilus</name>
    <dbReference type="NCBI Taxonomy" id="2306995"/>
    <lineage>
        <taxon>Bacteria</taxon>
        <taxon>Pseudomonadati</taxon>
        <taxon>Pseudomonadota</taxon>
        <taxon>Alphaproteobacteria</taxon>
        <taxon>Sphingomonadales</taxon>
        <taxon>Erythrobacteraceae</taxon>
        <taxon>Pelagerythrobacter</taxon>
    </lineage>
</organism>
<protein>
    <submittedName>
        <fullName evidence="4">Methylase</fullName>
    </submittedName>
</protein>
<dbReference type="GO" id="GO:0008168">
    <property type="term" value="F:methyltransferase activity"/>
    <property type="evidence" value="ECO:0007669"/>
    <property type="project" value="UniProtKB-KW"/>
</dbReference>
<dbReference type="InterPro" id="IPR029063">
    <property type="entry name" value="SAM-dependent_MTases_sf"/>
</dbReference>
<evidence type="ECO:0000313" key="5">
    <source>
        <dbReference type="Proteomes" id="UP000285092"/>
    </source>
</evidence>
<dbReference type="InterPro" id="IPR039187">
    <property type="entry name" value="SNO_AAA"/>
</dbReference>
<dbReference type="InterPro" id="IPR027417">
    <property type="entry name" value="P-loop_NTPase"/>
</dbReference>
<dbReference type="PANTHER" id="PTHR12706:SF30">
    <property type="entry name" value="PROTEIN STRAWBERRY NOTCH-RELATED"/>
    <property type="match status" value="1"/>
</dbReference>
<dbReference type="SUPFAM" id="SSF52540">
    <property type="entry name" value="P-loop containing nucleoside triphosphate hydrolases"/>
    <property type="match status" value="1"/>
</dbReference>
<evidence type="ECO:0000313" key="4">
    <source>
        <dbReference type="EMBL" id="RIV80604.1"/>
    </source>
</evidence>
<proteinExistence type="inferred from homology"/>
<dbReference type="Gene3D" id="3.40.50.300">
    <property type="entry name" value="P-loop containing nucleotide triphosphate hydrolases"/>
    <property type="match status" value="1"/>
</dbReference>
<reference evidence="4 5" key="1">
    <citation type="submission" date="2018-08" db="EMBL/GenBank/DDBJ databases">
        <title>Altererythrobacter sp.Ery1 and Ery12, the genome sequencing of novel strains in genus Alterythrobacter.</title>
        <authorList>
            <person name="Cheng H."/>
            <person name="Wu Y.-H."/>
            <person name="Fang C."/>
            <person name="Xu X.-W."/>
        </authorList>
    </citation>
    <scope>NUCLEOTIDE SEQUENCE [LARGE SCALE GENOMIC DNA]</scope>
    <source>
        <strain evidence="4 5">Ery1</strain>
    </source>
</reference>
<keyword evidence="5" id="KW-1185">Reference proteome</keyword>
<dbReference type="Gene3D" id="3.40.50.150">
    <property type="entry name" value="Vaccinia Virus protein VP39"/>
    <property type="match status" value="1"/>
</dbReference>
<dbReference type="RefSeq" id="WP_119511792.1">
    <property type="nucleotide sequence ID" value="NZ_QXFK01000009.1"/>
</dbReference>
<feature type="domain" description="Strawberry notch helicase C" evidence="2">
    <location>
        <begin position="888"/>
        <end position="1142"/>
    </location>
</feature>
<sequence length="1417" mass="154589">MFQSDLFPAGEQLPSMPLAYAIGTRVAALLASGRHLTRTDISGLFAEETGVLDWGGAWTIDDYNSAVEIGALLWLRDSSRIDLATNVHEAEARFDWLEAALPPRHVRSEAQVDLQQFSTPPMLAWLMAKAAAVSSRDTLLEPSAGNGALALWGSLQNASLLLNEIDPARRDGLAHVFPTATITAHDGELIADLLRGPVPSAVLMNPPFAHSLERGKDGETAMRHLRGAIRAAANRARIVAIMPEGFDASTFAKEQDEVSLLLDVRLQKMFRRTGTGIAVRLVVFDKTPTASSPAITGDTADLISLHELITALPPRVQTSANIHRLPLGKPVRLVGKTSAQSGPVRPVAPFAATPAATANAIDLAYSVLADPAPVPEQAGIYLPYRPSRIAFEDAPVHPTPLVESVAMGSVAAPQPDVCPRLPAGWQADGLLSEAQCETLVYAAQAFARDLPGQFKVSQEGTSLELSEDGHSYRQGFFLGDGTGAGKGRQIAAVIMDRWLAIERRHVWITKNEALLEDARRDWEALGGLPLDLQPLSRWKLGQPVTMSEGILFVTYPTLRSGRAEDTRLDQILAWAGEDFDGVIAFDEAHAMANALGGSSTRGKVKGSEQGMAGLRLQNHLPRARVLYASATGASDIANLGYTSRLGLWGPETAFPTHEAFMTEIRAGGVAAMELVARDLKAQGLYLARALSFAGVEHEILEHSLTEAQVRIYDAYADAWAIIHRNLEAALEATRVVDEDSGDTLNRNAKAAALSIFEGTKQRFFAQLLLSMKLPSLIPAMDAALGEDHSVVVQLVSTAEAMLDRRLADLSVEEREALDIDLSPREYVIDYLAKSFPVRLMQVFADDDGNLRSEAMSDEEGNPVFCPRAIAARDALIEQLCALPPIATALDAIIEHFGTEAVAEVTGRTRRLVSGRDGQQRLERRSPSANVAEAQSFMEGTKRILVFSDAGGTGRSYHADLGCRNQQRRVHFLLEPGWRADNAIQGLGRTNRTNQASAPLFRPVTTDVKGERRFISTIARRLDALGALTRGQRQTGGQNLFDPADNLESDYAREALSRWFQLLYDGKLEATSFGNFVERTGLRLESPDGGLTDNLPTIQRWLNRILALPIALQNAIFDEYLGLVEARIEAAREAGTLDQGLETVRVDRFTVLADELLRTDPVIGAETRLVSLEVTRHLRPLRLKRLVRMHEIGSSHAIPMRNARSGKVALSVPTRRLITDDGAVIERRRLLRPLNSANWTIEALAESHWEEIGVTAFTRAWRAEEERAAKSPVTERVHLATGLLLPVWKRLPGDHVRVTRLVAEDGQSIIGREVLDIDLAAIAETFGLSGVTGPAPDQIGDLVLASGKPLGLASHDPLTVKRSLVGGEQRLELTGFSPDRLDWYKNKGCFTEIIRYRTRLFVPTPRASETLQSIAIKS</sequence>
<dbReference type="InterPro" id="IPR026741">
    <property type="entry name" value="SNO"/>
</dbReference>
<dbReference type="PANTHER" id="PTHR12706">
    <property type="entry name" value="STRAWBERRY NOTCH-RELATED"/>
    <property type="match status" value="1"/>
</dbReference>
<evidence type="ECO:0000259" key="3">
    <source>
        <dbReference type="Pfam" id="PF13872"/>
    </source>
</evidence>
<dbReference type="GO" id="GO:0032259">
    <property type="term" value="P:methylation"/>
    <property type="evidence" value="ECO:0007669"/>
    <property type="project" value="UniProtKB-KW"/>
</dbReference>
<keyword evidence="4" id="KW-0489">Methyltransferase</keyword>
<dbReference type="EMBL" id="QXFK01000009">
    <property type="protein sequence ID" value="RIV80604.1"/>
    <property type="molecule type" value="Genomic_DNA"/>
</dbReference>
<dbReference type="InterPro" id="IPR026937">
    <property type="entry name" value="SBNO_Helicase_C_dom"/>
</dbReference>
<feature type="domain" description="Strawberry notch AAA" evidence="3">
    <location>
        <begin position="397"/>
        <end position="714"/>
    </location>
</feature>
<evidence type="ECO:0000256" key="1">
    <source>
        <dbReference type="ARBA" id="ARBA00006992"/>
    </source>
</evidence>
<comment type="similarity">
    <text evidence="1">Belongs to the SBNO family.</text>
</comment>
<name>A0A418NLC9_9SPHN</name>
<dbReference type="GO" id="GO:0006355">
    <property type="term" value="P:regulation of DNA-templated transcription"/>
    <property type="evidence" value="ECO:0007669"/>
    <property type="project" value="InterPro"/>
</dbReference>
<dbReference type="Proteomes" id="UP000285092">
    <property type="component" value="Unassembled WGS sequence"/>
</dbReference>
<dbReference type="OrthoDB" id="270332at2"/>
<dbReference type="Pfam" id="PF13872">
    <property type="entry name" value="AAA_34"/>
    <property type="match status" value="1"/>
</dbReference>
<accession>A0A418NLC9</accession>